<proteinExistence type="predicted"/>
<organism evidence="1">
    <name type="scientific">marine sediment metagenome</name>
    <dbReference type="NCBI Taxonomy" id="412755"/>
    <lineage>
        <taxon>unclassified sequences</taxon>
        <taxon>metagenomes</taxon>
        <taxon>ecological metagenomes</taxon>
    </lineage>
</organism>
<evidence type="ECO:0000313" key="1">
    <source>
        <dbReference type="EMBL" id="KKN77734.1"/>
    </source>
</evidence>
<dbReference type="AlphaFoldDB" id="A0A0F9TEN5"/>
<name>A0A0F9TEN5_9ZZZZ</name>
<dbReference type="EMBL" id="LAZR01000274">
    <property type="protein sequence ID" value="KKN77734.1"/>
    <property type="molecule type" value="Genomic_DNA"/>
</dbReference>
<comment type="caution">
    <text evidence="1">The sequence shown here is derived from an EMBL/GenBank/DDBJ whole genome shotgun (WGS) entry which is preliminary data.</text>
</comment>
<reference evidence="1" key="1">
    <citation type="journal article" date="2015" name="Nature">
        <title>Complex archaea that bridge the gap between prokaryotes and eukaryotes.</title>
        <authorList>
            <person name="Spang A."/>
            <person name="Saw J.H."/>
            <person name="Jorgensen S.L."/>
            <person name="Zaremba-Niedzwiedzka K."/>
            <person name="Martijn J."/>
            <person name="Lind A.E."/>
            <person name="van Eijk R."/>
            <person name="Schleper C."/>
            <person name="Guy L."/>
            <person name="Ettema T.J."/>
        </authorList>
    </citation>
    <scope>NUCLEOTIDE SEQUENCE</scope>
</reference>
<gene>
    <name evidence="1" type="ORF">LCGC14_0357080</name>
</gene>
<accession>A0A0F9TEN5</accession>
<sequence length="64" mass="7460">MFELIALIVIVVVSVVVLIVLVHFQPSSSKPVWNRFTLRCTRCGVTRREFRLWCNDDSYECTGR</sequence>
<protein>
    <submittedName>
        <fullName evidence="1">Uncharacterized protein</fullName>
    </submittedName>
</protein>